<evidence type="ECO:0000256" key="2">
    <source>
        <dbReference type="ARBA" id="ARBA00022679"/>
    </source>
</evidence>
<keyword evidence="5" id="KW-0067">ATP-binding</keyword>
<dbReference type="Gene3D" id="1.10.510.10">
    <property type="entry name" value="Transferase(Phosphotransferase) domain 1"/>
    <property type="match status" value="1"/>
</dbReference>
<name>A0A813SUV1_9BILA</name>
<keyword evidence="4" id="KW-0418">Kinase</keyword>
<dbReference type="EMBL" id="CAJOBC010000439">
    <property type="protein sequence ID" value="CAF3586204.1"/>
    <property type="molecule type" value="Genomic_DNA"/>
</dbReference>
<dbReference type="InterPro" id="IPR000719">
    <property type="entry name" value="Prot_kinase_dom"/>
</dbReference>
<keyword evidence="1" id="KW-0723">Serine/threonine-protein kinase</keyword>
<dbReference type="GO" id="GO:0004691">
    <property type="term" value="F:cAMP-dependent protein kinase activity"/>
    <property type="evidence" value="ECO:0007669"/>
    <property type="project" value="TreeGrafter"/>
</dbReference>
<evidence type="ECO:0000313" key="10">
    <source>
        <dbReference type="EMBL" id="CAF4031274.1"/>
    </source>
</evidence>
<organism evidence="7 11">
    <name type="scientific">Didymodactylos carnosus</name>
    <dbReference type="NCBI Taxonomy" id="1234261"/>
    <lineage>
        <taxon>Eukaryota</taxon>
        <taxon>Metazoa</taxon>
        <taxon>Spiralia</taxon>
        <taxon>Gnathifera</taxon>
        <taxon>Rotifera</taxon>
        <taxon>Eurotatoria</taxon>
        <taxon>Bdelloidea</taxon>
        <taxon>Philodinida</taxon>
        <taxon>Philodinidae</taxon>
        <taxon>Didymodactylos</taxon>
    </lineage>
</organism>
<comment type="caution">
    <text evidence="7">The sequence shown here is derived from an EMBL/GenBank/DDBJ whole genome shotgun (WGS) entry which is preliminary data.</text>
</comment>
<dbReference type="Proteomes" id="UP000663829">
    <property type="component" value="Unassembled WGS sequence"/>
</dbReference>
<dbReference type="Proteomes" id="UP000682733">
    <property type="component" value="Unassembled WGS sequence"/>
</dbReference>
<dbReference type="Gene3D" id="3.30.200.20">
    <property type="entry name" value="Phosphorylase Kinase, domain 1"/>
    <property type="match status" value="1"/>
</dbReference>
<evidence type="ECO:0000256" key="5">
    <source>
        <dbReference type="ARBA" id="ARBA00022840"/>
    </source>
</evidence>
<gene>
    <name evidence="7" type="ORF">GPM918_LOCUS3515</name>
    <name evidence="8" type="ORF">OVA965_LOCUS25011</name>
    <name evidence="9" type="ORF">SRO942_LOCUS3523</name>
    <name evidence="10" type="ORF">TMI583_LOCUS25734</name>
</gene>
<dbReference type="EMBL" id="CAJNOQ010000438">
    <property type="protein sequence ID" value="CAF0801031.1"/>
    <property type="molecule type" value="Genomic_DNA"/>
</dbReference>
<dbReference type="Proteomes" id="UP000677228">
    <property type="component" value="Unassembled WGS sequence"/>
</dbReference>
<evidence type="ECO:0000313" key="11">
    <source>
        <dbReference type="Proteomes" id="UP000663829"/>
    </source>
</evidence>
<evidence type="ECO:0000313" key="7">
    <source>
        <dbReference type="EMBL" id="CAF0801031.1"/>
    </source>
</evidence>
<keyword evidence="3" id="KW-0547">Nucleotide-binding</keyword>
<dbReference type="GO" id="GO:0005524">
    <property type="term" value="F:ATP binding"/>
    <property type="evidence" value="ECO:0007669"/>
    <property type="project" value="UniProtKB-KW"/>
</dbReference>
<protein>
    <recommendedName>
        <fullName evidence="6">Protein kinase domain-containing protein</fullName>
    </recommendedName>
</protein>
<keyword evidence="11" id="KW-1185">Reference proteome</keyword>
<accession>A0A813SUV1</accession>
<dbReference type="OrthoDB" id="10004075at2759"/>
<reference evidence="7" key="1">
    <citation type="submission" date="2021-02" db="EMBL/GenBank/DDBJ databases">
        <authorList>
            <person name="Nowell W R."/>
        </authorList>
    </citation>
    <scope>NUCLEOTIDE SEQUENCE</scope>
</reference>
<dbReference type="Pfam" id="PF00069">
    <property type="entry name" value="Pkinase"/>
    <property type="match status" value="1"/>
</dbReference>
<evidence type="ECO:0000313" key="8">
    <source>
        <dbReference type="EMBL" id="CAF1222979.1"/>
    </source>
</evidence>
<keyword evidence="2" id="KW-0808">Transferase</keyword>
<evidence type="ECO:0000256" key="1">
    <source>
        <dbReference type="ARBA" id="ARBA00022527"/>
    </source>
</evidence>
<dbReference type="Proteomes" id="UP000681722">
    <property type="component" value="Unassembled WGS sequence"/>
</dbReference>
<dbReference type="GO" id="GO:0005952">
    <property type="term" value="C:cAMP-dependent protein kinase complex"/>
    <property type="evidence" value="ECO:0007669"/>
    <property type="project" value="TreeGrafter"/>
</dbReference>
<feature type="domain" description="Protein kinase" evidence="6">
    <location>
        <begin position="97"/>
        <end position="362"/>
    </location>
</feature>
<dbReference type="InterPro" id="IPR011009">
    <property type="entry name" value="Kinase-like_dom_sf"/>
</dbReference>
<evidence type="ECO:0000256" key="4">
    <source>
        <dbReference type="ARBA" id="ARBA00022777"/>
    </source>
</evidence>
<dbReference type="EMBL" id="CAJNOK010015315">
    <property type="protein sequence ID" value="CAF1222979.1"/>
    <property type="molecule type" value="Genomic_DNA"/>
</dbReference>
<dbReference type="PANTHER" id="PTHR24353:SF37">
    <property type="entry name" value="CAMP-DEPENDENT PROTEIN KINASE CATALYTIC SUBUNIT PRKX"/>
    <property type="match status" value="1"/>
</dbReference>
<dbReference type="SUPFAM" id="SSF56112">
    <property type="entry name" value="Protein kinase-like (PK-like)"/>
    <property type="match status" value="1"/>
</dbReference>
<sequence>MSIKLVTMLTMITESENKKNVMLPKTTVVKITSSAISLDEVQYRMRRRKYSLTSPRIFESSPGYCQTTVISGSKRFNFQQLYSIDLDTLFPSSNEKYDIIRKLSSGAYCSSYSIRDSVNNQIYLLKRYELKNVSPKSSLGENIYKRMHEERRLLGALQSNYILTFISSFTEYDQDCYAIKFEYVTGVTLFHLLRRFRWLEEKAVCFYGAQIVLALEYLHELNIIYRNLKSETILIGLNGYIKLCDFGFATVLPNRESKTSTILGVPDYMPPEMLIGQPYSFSVDWWQLGVILFELLTSMTPFFAREMFKTHVKTICLNRFEWPNRVSGMARQIVKNLLNKEVSKRLGCTLSDASELKRNLWFQNNIEWTTLFDQQYPAPYKLKSLDPTNNATILNSIESRRLEEYETTVQELTREDFDNNYTQDNKDQFED</sequence>
<evidence type="ECO:0000256" key="3">
    <source>
        <dbReference type="ARBA" id="ARBA00022741"/>
    </source>
</evidence>
<dbReference type="PANTHER" id="PTHR24353">
    <property type="entry name" value="CYCLIC NUCLEOTIDE-DEPENDENT PROTEIN KINASE"/>
    <property type="match status" value="1"/>
</dbReference>
<dbReference type="PROSITE" id="PS50011">
    <property type="entry name" value="PROTEIN_KINASE_DOM"/>
    <property type="match status" value="1"/>
</dbReference>
<evidence type="ECO:0000313" key="9">
    <source>
        <dbReference type="EMBL" id="CAF3586204.1"/>
    </source>
</evidence>
<evidence type="ECO:0000259" key="6">
    <source>
        <dbReference type="PROSITE" id="PS50011"/>
    </source>
</evidence>
<dbReference type="AlphaFoldDB" id="A0A813SUV1"/>
<proteinExistence type="predicted"/>
<dbReference type="EMBL" id="CAJOBA010036855">
    <property type="protein sequence ID" value="CAF4031274.1"/>
    <property type="molecule type" value="Genomic_DNA"/>
</dbReference>